<protein>
    <submittedName>
        <fullName evidence="2">Uncharacterized protein</fullName>
    </submittedName>
</protein>
<accession>A0ABN6XLX8</accession>
<evidence type="ECO:0000256" key="1">
    <source>
        <dbReference type="SAM" id="MobiDB-lite"/>
    </source>
</evidence>
<dbReference type="EMBL" id="AP027731">
    <property type="protein sequence ID" value="BDZ45944.1"/>
    <property type="molecule type" value="Genomic_DNA"/>
</dbReference>
<dbReference type="Proteomes" id="UP001321498">
    <property type="component" value="Chromosome"/>
</dbReference>
<sequence length="136" mass="15097">MGVAAVEEADDADLGLPDRIAVDEADLTQLVERDDRELGRLVRQAGGSERRGRALRSVGGAECHEPRLGSHEDADARRGGDRQRRGQTDDRNRPLLRMPRTTKEPHPITPNFEPARAWQSIPSSEPAQVAWWLGTD</sequence>
<proteinExistence type="predicted"/>
<feature type="compositionally biased region" description="Basic and acidic residues" evidence="1">
    <location>
        <begin position="62"/>
        <end position="93"/>
    </location>
</feature>
<reference evidence="3" key="1">
    <citation type="journal article" date="2019" name="Int. J. Syst. Evol. Microbiol.">
        <title>The Global Catalogue of Microorganisms (GCM) 10K type strain sequencing project: providing services to taxonomists for standard genome sequencing and annotation.</title>
        <authorList>
            <consortium name="The Broad Institute Genomics Platform"/>
            <consortium name="The Broad Institute Genome Sequencing Center for Infectious Disease"/>
            <person name="Wu L."/>
            <person name="Ma J."/>
        </authorList>
    </citation>
    <scope>NUCLEOTIDE SEQUENCE [LARGE SCALE GENOMIC DNA]</scope>
    <source>
        <strain evidence="3">NBRC 108725</strain>
    </source>
</reference>
<evidence type="ECO:0000313" key="3">
    <source>
        <dbReference type="Proteomes" id="UP001321498"/>
    </source>
</evidence>
<keyword evidence="3" id="KW-1185">Reference proteome</keyword>
<feature type="region of interest" description="Disordered" evidence="1">
    <location>
        <begin position="42"/>
        <end position="136"/>
    </location>
</feature>
<gene>
    <name evidence="2" type="ORF">GCM10025866_18530</name>
</gene>
<evidence type="ECO:0000313" key="2">
    <source>
        <dbReference type="EMBL" id="BDZ45944.1"/>
    </source>
</evidence>
<organism evidence="2 3">
    <name type="scientific">Naasia aerilata</name>
    <dbReference type="NCBI Taxonomy" id="1162966"/>
    <lineage>
        <taxon>Bacteria</taxon>
        <taxon>Bacillati</taxon>
        <taxon>Actinomycetota</taxon>
        <taxon>Actinomycetes</taxon>
        <taxon>Micrococcales</taxon>
        <taxon>Microbacteriaceae</taxon>
        <taxon>Naasia</taxon>
    </lineage>
</organism>
<name>A0ABN6XLX8_9MICO</name>